<dbReference type="InterPro" id="IPR004242">
    <property type="entry name" value="Transposase_21"/>
</dbReference>
<dbReference type="EMBL" id="NBIV01000037">
    <property type="protein sequence ID" value="PXF46527.1"/>
    <property type="molecule type" value="Genomic_DNA"/>
</dbReference>
<protein>
    <submittedName>
        <fullName evidence="1">Uncharacterized protein</fullName>
    </submittedName>
</protein>
<dbReference type="Pfam" id="PF02992">
    <property type="entry name" value="Transposase_21"/>
    <property type="match status" value="1"/>
</dbReference>
<comment type="caution">
    <text evidence="1">The sequence shown here is derived from an EMBL/GenBank/DDBJ whole genome shotgun (WGS) entry which is preliminary data.</text>
</comment>
<evidence type="ECO:0000313" key="1">
    <source>
        <dbReference type="EMBL" id="PXF46527.1"/>
    </source>
</evidence>
<accession>A0A2V3IXW5</accession>
<dbReference type="STRING" id="448386.A0A2V3IXW5"/>
<name>A0A2V3IXW5_9FLOR</name>
<sequence length="358" mass="40474">MRTSSSGTLIQHASGSILGSLKSVRNGSALEAHRQTQVIESIGMDSAMERYEIDEDLIGTEQSDIEATYLSGYNFNGSVVLDRVYSDFENNGSPLPVIHSRLKEFIPHHSFLLGFGIRQPSVTRGMMEDLFVQYGAVYKSWKVVKQAILSRSGLSISSHTHCSKGHEALLRHTDGSLQRCFFGNWAQNSAKLASFSYIGVWERLEARMGSRTEGPLLFRYFRRCLHSLANSGNENDMKYSDFFSGCLFKEAISELGRLQMVQNDIFLSFSTDGVSPFKSTEYNYRPCVLFVLNLPPSERFKLKNVMPICVIFGPKAPKDPLPFLRPTLNELEELRKGRTIRLWNGKESCKYSFAFHTI</sequence>
<gene>
    <name evidence="1" type="ORF">BWQ96_03762</name>
</gene>
<evidence type="ECO:0000313" key="2">
    <source>
        <dbReference type="Proteomes" id="UP000247409"/>
    </source>
</evidence>
<keyword evidence="2" id="KW-1185">Reference proteome</keyword>
<proteinExistence type="predicted"/>
<dbReference type="AlphaFoldDB" id="A0A2V3IXW5"/>
<dbReference type="Proteomes" id="UP000247409">
    <property type="component" value="Unassembled WGS sequence"/>
</dbReference>
<dbReference type="OrthoDB" id="3039677at2759"/>
<reference evidence="1 2" key="1">
    <citation type="journal article" date="2018" name="Mol. Biol. Evol.">
        <title>Analysis of the draft genome of the red seaweed Gracilariopsis chorda provides insights into genome size evolution in Rhodophyta.</title>
        <authorList>
            <person name="Lee J."/>
            <person name="Yang E.C."/>
            <person name="Graf L."/>
            <person name="Yang J.H."/>
            <person name="Qiu H."/>
            <person name="Zel Zion U."/>
            <person name="Chan C.X."/>
            <person name="Stephens T.G."/>
            <person name="Weber A.P.M."/>
            <person name="Boo G.H."/>
            <person name="Boo S.M."/>
            <person name="Kim K.M."/>
            <person name="Shin Y."/>
            <person name="Jung M."/>
            <person name="Lee S.J."/>
            <person name="Yim H.S."/>
            <person name="Lee J.H."/>
            <person name="Bhattacharya D."/>
            <person name="Yoon H.S."/>
        </authorList>
    </citation>
    <scope>NUCLEOTIDE SEQUENCE [LARGE SCALE GENOMIC DNA]</scope>
    <source>
        <strain evidence="1 2">SKKU-2015</strain>
        <tissue evidence="1">Whole body</tissue>
    </source>
</reference>
<organism evidence="1 2">
    <name type="scientific">Gracilariopsis chorda</name>
    <dbReference type="NCBI Taxonomy" id="448386"/>
    <lineage>
        <taxon>Eukaryota</taxon>
        <taxon>Rhodophyta</taxon>
        <taxon>Florideophyceae</taxon>
        <taxon>Rhodymeniophycidae</taxon>
        <taxon>Gracilariales</taxon>
        <taxon>Gracilariaceae</taxon>
        <taxon>Gracilariopsis</taxon>
    </lineage>
</organism>